<dbReference type="CDD" id="cd04701">
    <property type="entry name" value="Asparaginase_2"/>
    <property type="match status" value="1"/>
</dbReference>
<sequence>MASKSPIIKPRVIIHGGAGNITRDNLSKEQWQTFESDLLAILRSTSQQLVQHGATALHAATHAVQLFEANPKFNAGRGAVFTRSGRIELEASVMVSNGMKKRGAAVSLLKHVKSPVSLAAEILKRGEHADNGGAQGHVHISGASAEELAGDYGLEMCDESFFWTKKRWEEHKKTLSNECNSEDVSIDLVWPDNDPSWDGKEYLPQGTVGCAVLDQFGTVAIATSTGGITNKLDGRIGDTPTFGAGFWAEEWFTHRHVPPTTSLSTALLDCLPSLSGYLPLASAPRIEEVRHAAGLLGTGNGDSFLRVAAVRTAIAVARFSNVPLPDAIKWMAGSNGELQRSAGERWHKTGEGEGGIIGIEFADGKGRPVFDFNCGGLFRAWVDDEGAEHAMVFKEKY</sequence>
<reference evidence="4 5" key="1">
    <citation type="submission" date="2019-06" db="EMBL/GenBank/DDBJ databases">
        <title>A chromosomal-level reference genome of Carpinus fangiana (Coryloideae, Betulaceae).</title>
        <authorList>
            <person name="Yang X."/>
            <person name="Wang Z."/>
            <person name="Zhang L."/>
            <person name="Hao G."/>
            <person name="Liu J."/>
            <person name="Yang Y."/>
        </authorList>
    </citation>
    <scope>NUCLEOTIDE SEQUENCE [LARGE SCALE GENOMIC DNA]</scope>
    <source>
        <strain evidence="4">Cfa_2016G</strain>
        <tissue evidence="4">Leaf</tissue>
    </source>
</reference>
<evidence type="ECO:0000256" key="3">
    <source>
        <dbReference type="PIRSR" id="PIRSR600246-3"/>
    </source>
</evidence>
<dbReference type="SUPFAM" id="SSF56235">
    <property type="entry name" value="N-terminal nucleophile aminohydrolases (Ntn hydrolases)"/>
    <property type="match status" value="1"/>
</dbReference>
<dbReference type="EMBL" id="CM017321">
    <property type="protein sequence ID" value="KAE7996968.1"/>
    <property type="molecule type" value="Genomic_DNA"/>
</dbReference>
<dbReference type="GO" id="GO:0016787">
    <property type="term" value="F:hydrolase activity"/>
    <property type="evidence" value="ECO:0007669"/>
    <property type="project" value="InterPro"/>
</dbReference>
<dbReference type="Pfam" id="PF01112">
    <property type="entry name" value="Asparaginase_2"/>
    <property type="match status" value="1"/>
</dbReference>
<accession>A0A5N6QCF1</accession>
<protein>
    <recommendedName>
        <fullName evidence="6">Asparaginase</fullName>
    </recommendedName>
</protein>
<name>A0A5N6QCF1_9ROSI</name>
<evidence type="ECO:0000313" key="4">
    <source>
        <dbReference type="EMBL" id="KAE7996968.1"/>
    </source>
</evidence>
<dbReference type="Proteomes" id="UP000327013">
    <property type="component" value="Chromosome 1"/>
</dbReference>
<keyword evidence="5" id="KW-1185">Reference proteome</keyword>
<evidence type="ECO:0008006" key="6">
    <source>
        <dbReference type="Google" id="ProtNLM"/>
    </source>
</evidence>
<proteinExistence type="predicted"/>
<feature type="active site" description="Nucleophile" evidence="2">
    <location>
        <position position="207"/>
    </location>
</feature>
<dbReference type="InterPro" id="IPR029055">
    <property type="entry name" value="Ntn_hydrolases_N"/>
</dbReference>
<comment type="subunit">
    <text evidence="1">Heterotetramer of two alpha and two beta chains arranged as a dimer of alpha/beta heterodimers.</text>
</comment>
<evidence type="ECO:0000313" key="5">
    <source>
        <dbReference type="Proteomes" id="UP000327013"/>
    </source>
</evidence>
<dbReference type="Gene3D" id="3.60.20.30">
    <property type="entry name" value="(Glycosyl)asparaginase"/>
    <property type="match status" value="1"/>
</dbReference>
<dbReference type="AlphaFoldDB" id="A0A5N6QCF1"/>
<feature type="site" description="Cleavage; by autolysis" evidence="3">
    <location>
        <begin position="206"/>
        <end position="207"/>
    </location>
</feature>
<dbReference type="PANTHER" id="PTHR10188:SF43">
    <property type="entry name" value="ASPARAGINASE (EUROFUNG)"/>
    <property type="match status" value="1"/>
</dbReference>
<evidence type="ECO:0000256" key="2">
    <source>
        <dbReference type="PIRSR" id="PIRSR600246-1"/>
    </source>
</evidence>
<dbReference type="OrthoDB" id="2262349at2759"/>
<organism evidence="4 5">
    <name type="scientific">Carpinus fangiana</name>
    <dbReference type="NCBI Taxonomy" id="176857"/>
    <lineage>
        <taxon>Eukaryota</taxon>
        <taxon>Viridiplantae</taxon>
        <taxon>Streptophyta</taxon>
        <taxon>Embryophyta</taxon>
        <taxon>Tracheophyta</taxon>
        <taxon>Spermatophyta</taxon>
        <taxon>Magnoliopsida</taxon>
        <taxon>eudicotyledons</taxon>
        <taxon>Gunneridae</taxon>
        <taxon>Pentapetalae</taxon>
        <taxon>rosids</taxon>
        <taxon>fabids</taxon>
        <taxon>Fagales</taxon>
        <taxon>Betulaceae</taxon>
        <taxon>Carpinus</taxon>
    </lineage>
</organism>
<dbReference type="PANTHER" id="PTHR10188">
    <property type="entry name" value="L-ASPARAGINASE"/>
    <property type="match status" value="1"/>
</dbReference>
<evidence type="ECO:0000256" key="1">
    <source>
        <dbReference type="ARBA" id="ARBA00011601"/>
    </source>
</evidence>
<dbReference type="InterPro" id="IPR000246">
    <property type="entry name" value="Peptidase_T2"/>
</dbReference>
<gene>
    <name evidence="4" type="ORF">FH972_001644</name>
</gene>
<dbReference type="GO" id="GO:0005737">
    <property type="term" value="C:cytoplasm"/>
    <property type="evidence" value="ECO:0007669"/>
    <property type="project" value="TreeGrafter"/>
</dbReference>